<comment type="caution">
    <text evidence="2">The sequence shown here is derived from an EMBL/GenBank/DDBJ whole genome shotgun (WGS) entry which is preliminary data.</text>
</comment>
<protein>
    <submittedName>
        <fullName evidence="2">17075_t:CDS:1</fullName>
    </submittedName>
</protein>
<evidence type="ECO:0000313" key="2">
    <source>
        <dbReference type="EMBL" id="CAG8775456.1"/>
    </source>
</evidence>
<accession>A0A9N9NVB8</accession>
<dbReference type="EMBL" id="CAJVPQ010029728">
    <property type="protein sequence ID" value="CAG8775456.1"/>
    <property type="molecule type" value="Genomic_DNA"/>
</dbReference>
<gene>
    <name evidence="2" type="ORF">FCALED_LOCUS17798</name>
</gene>
<proteinExistence type="predicted"/>
<organism evidence="2 3">
    <name type="scientific">Funneliformis caledonium</name>
    <dbReference type="NCBI Taxonomy" id="1117310"/>
    <lineage>
        <taxon>Eukaryota</taxon>
        <taxon>Fungi</taxon>
        <taxon>Fungi incertae sedis</taxon>
        <taxon>Mucoromycota</taxon>
        <taxon>Glomeromycotina</taxon>
        <taxon>Glomeromycetes</taxon>
        <taxon>Glomerales</taxon>
        <taxon>Glomeraceae</taxon>
        <taxon>Funneliformis</taxon>
    </lineage>
</organism>
<evidence type="ECO:0000256" key="1">
    <source>
        <dbReference type="SAM" id="MobiDB-lite"/>
    </source>
</evidence>
<feature type="region of interest" description="Disordered" evidence="1">
    <location>
        <begin position="1"/>
        <end position="33"/>
    </location>
</feature>
<reference evidence="2" key="1">
    <citation type="submission" date="2021-06" db="EMBL/GenBank/DDBJ databases">
        <authorList>
            <person name="Kallberg Y."/>
            <person name="Tangrot J."/>
            <person name="Rosling A."/>
        </authorList>
    </citation>
    <scope>NUCLEOTIDE SEQUENCE</scope>
    <source>
        <strain evidence="2">UK204</strain>
    </source>
</reference>
<dbReference type="AlphaFoldDB" id="A0A9N9NVB8"/>
<evidence type="ECO:0000313" key="3">
    <source>
        <dbReference type="Proteomes" id="UP000789570"/>
    </source>
</evidence>
<dbReference type="Proteomes" id="UP000789570">
    <property type="component" value="Unassembled WGS sequence"/>
</dbReference>
<feature type="compositionally biased region" description="Basic and acidic residues" evidence="1">
    <location>
        <begin position="17"/>
        <end position="33"/>
    </location>
</feature>
<feature type="non-terminal residue" evidence="2">
    <location>
        <position position="71"/>
    </location>
</feature>
<name>A0A9N9NVB8_9GLOM</name>
<keyword evidence="3" id="KW-1185">Reference proteome</keyword>
<sequence>MKRKCTTKSAIKNKPNKPQENDNEQDKNDEIRITNEKKYRKKVKTLNNQELYNDEGIQSSSTFKRSFMLLE</sequence>